<dbReference type="PANTHER" id="PTHR31793:SF27">
    <property type="entry name" value="NOVEL THIOESTERASE SUPERFAMILY DOMAIN AND SAPOSIN A-TYPE DOMAIN CONTAINING PROTEIN (0610012H03RIK)"/>
    <property type="match status" value="1"/>
</dbReference>
<organism evidence="3 4">
    <name type="scientific">Bacillus selenitireducens (strain ATCC 700615 / DSM 15326 / MLS10)</name>
    <dbReference type="NCBI Taxonomy" id="439292"/>
    <lineage>
        <taxon>Bacteria</taxon>
        <taxon>Bacillati</taxon>
        <taxon>Bacillota</taxon>
        <taxon>Bacilli</taxon>
        <taxon>Bacillales</taxon>
        <taxon>Bacillaceae</taxon>
        <taxon>Salisediminibacterium</taxon>
    </lineage>
</organism>
<dbReference type="Gene3D" id="3.10.129.10">
    <property type="entry name" value="Hotdog Thioesterase"/>
    <property type="match status" value="1"/>
</dbReference>
<dbReference type="SUPFAM" id="SSF54637">
    <property type="entry name" value="Thioesterase/thiol ester dehydrase-isomerase"/>
    <property type="match status" value="1"/>
</dbReference>
<dbReference type="Pfam" id="PF13279">
    <property type="entry name" value="4HBT_2"/>
    <property type="match status" value="1"/>
</dbReference>
<comment type="similarity">
    <text evidence="1">Belongs to the 4-hydroxybenzoyl-CoA thioesterase family.</text>
</comment>
<dbReference type="CDD" id="cd00586">
    <property type="entry name" value="4HBT"/>
    <property type="match status" value="1"/>
</dbReference>
<dbReference type="PIRSF" id="PIRSF003230">
    <property type="entry name" value="YbgC"/>
    <property type="match status" value="1"/>
</dbReference>
<sequence>MSKKICKVSFPVRYAETDQMGVVYHANYVIWCEIGRTSLIEDMGFHYADMEREGVLSPVTNISLSYLKPAKYGQDVRVETMVKSYNGVRVTYGYEIYAGDDCLVTGESEHVCVDAKSFRPIQMKKRFPEWDKAYKERLAQ</sequence>
<evidence type="ECO:0000256" key="1">
    <source>
        <dbReference type="ARBA" id="ARBA00005953"/>
    </source>
</evidence>
<dbReference type="NCBIfam" id="TIGR00051">
    <property type="entry name" value="YbgC/FadM family acyl-CoA thioesterase"/>
    <property type="match status" value="1"/>
</dbReference>
<accession>D6XU96</accession>
<gene>
    <name evidence="3" type="ordered locus">Bsel_1877</name>
</gene>
<dbReference type="PANTHER" id="PTHR31793">
    <property type="entry name" value="4-HYDROXYBENZOYL-COA THIOESTERASE FAMILY MEMBER"/>
    <property type="match status" value="1"/>
</dbReference>
<dbReference type="STRING" id="439292.Bsel_1877"/>
<keyword evidence="2" id="KW-0378">Hydrolase</keyword>
<dbReference type="AlphaFoldDB" id="D6XU96"/>
<protein>
    <submittedName>
        <fullName evidence="3">Thioesterase superfamily protein</fullName>
    </submittedName>
</protein>
<dbReference type="EMBL" id="CP001791">
    <property type="protein sequence ID" value="ADH99382.1"/>
    <property type="molecule type" value="Genomic_DNA"/>
</dbReference>
<reference evidence="3" key="1">
    <citation type="submission" date="2009-10" db="EMBL/GenBank/DDBJ databases">
        <title>Complete sequence of Bacillus selenitireducens MLS10.</title>
        <authorList>
            <consortium name="US DOE Joint Genome Institute"/>
            <person name="Lucas S."/>
            <person name="Copeland A."/>
            <person name="Lapidus A."/>
            <person name="Glavina del Rio T."/>
            <person name="Dalin E."/>
            <person name="Tice H."/>
            <person name="Bruce D."/>
            <person name="Goodwin L."/>
            <person name="Pitluck S."/>
            <person name="Sims D."/>
            <person name="Brettin T."/>
            <person name="Detter J.C."/>
            <person name="Han C."/>
            <person name="Larimer F."/>
            <person name="Land M."/>
            <person name="Hauser L."/>
            <person name="Kyrpides N."/>
            <person name="Ovchinnikova G."/>
            <person name="Stolz J."/>
        </authorList>
    </citation>
    <scope>NUCLEOTIDE SEQUENCE [LARGE SCALE GENOMIC DNA]</scope>
    <source>
        <strain evidence="3">MLS10</strain>
    </source>
</reference>
<evidence type="ECO:0000256" key="2">
    <source>
        <dbReference type="ARBA" id="ARBA00022801"/>
    </source>
</evidence>
<dbReference type="Proteomes" id="UP000000271">
    <property type="component" value="Chromosome"/>
</dbReference>
<dbReference type="InterPro" id="IPR029069">
    <property type="entry name" value="HotDog_dom_sf"/>
</dbReference>
<dbReference type="eggNOG" id="COG0824">
    <property type="taxonomic scope" value="Bacteria"/>
</dbReference>
<dbReference type="OrthoDB" id="9800856at2"/>
<proteinExistence type="inferred from homology"/>
<evidence type="ECO:0000313" key="4">
    <source>
        <dbReference type="Proteomes" id="UP000000271"/>
    </source>
</evidence>
<keyword evidence="4" id="KW-1185">Reference proteome</keyword>
<dbReference type="InterPro" id="IPR050563">
    <property type="entry name" value="4-hydroxybenzoyl-CoA_TE"/>
</dbReference>
<dbReference type="RefSeq" id="WP_013172804.1">
    <property type="nucleotide sequence ID" value="NC_014219.1"/>
</dbReference>
<dbReference type="KEGG" id="bse:Bsel_1877"/>
<dbReference type="HOGENOM" id="CLU_101141_3_3_9"/>
<dbReference type="InterPro" id="IPR006684">
    <property type="entry name" value="YbgC/YbaW"/>
</dbReference>
<name>D6XU96_BACIE</name>
<dbReference type="GO" id="GO:0047617">
    <property type="term" value="F:fatty acyl-CoA hydrolase activity"/>
    <property type="evidence" value="ECO:0007669"/>
    <property type="project" value="TreeGrafter"/>
</dbReference>
<evidence type="ECO:0000313" key="3">
    <source>
        <dbReference type="EMBL" id="ADH99382.1"/>
    </source>
</evidence>